<gene>
    <name evidence="1" type="ORF">LIER_42404</name>
</gene>
<reference evidence="1 2" key="1">
    <citation type="submission" date="2024-01" db="EMBL/GenBank/DDBJ databases">
        <title>The complete chloroplast genome sequence of Lithospermum erythrorhizon: insights into the phylogenetic relationship among Boraginaceae species and the maternal lineages of purple gromwells.</title>
        <authorList>
            <person name="Okada T."/>
            <person name="Watanabe K."/>
        </authorList>
    </citation>
    <scope>NUCLEOTIDE SEQUENCE [LARGE SCALE GENOMIC DNA]</scope>
</reference>
<keyword evidence="2" id="KW-1185">Reference proteome</keyword>
<evidence type="ECO:0000313" key="2">
    <source>
        <dbReference type="Proteomes" id="UP001454036"/>
    </source>
</evidence>
<proteinExistence type="predicted"/>
<comment type="caution">
    <text evidence="1">The sequence shown here is derived from an EMBL/GenBank/DDBJ whole genome shotgun (WGS) entry which is preliminary data.</text>
</comment>
<name>A0AAV3RSD8_LITER</name>
<organism evidence="1 2">
    <name type="scientific">Lithospermum erythrorhizon</name>
    <name type="common">Purple gromwell</name>
    <name type="synonym">Lithospermum officinale var. erythrorhizon</name>
    <dbReference type="NCBI Taxonomy" id="34254"/>
    <lineage>
        <taxon>Eukaryota</taxon>
        <taxon>Viridiplantae</taxon>
        <taxon>Streptophyta</taxon>
        <taxon>Embryophyta</taxon>
        <taxon>Tracheophyta</taxon>
        <taxon>Spermatophyta</taxon>
        <taxon>Magnoliopsida</taxon>
        <taxon>eudicotyledons</taxon>
        <taxon>Gunneridae</taxon>
        <taxon>Pentapetalae</taxon>
        <taxon>asterids</taxon>
        <taxon>lamiids</taxon>
        <taxon>Boraginales</taxon>
        <taxon>Boraginaceae</taxon>
        <taxon>Boraginoideae</taxon>
        <taxon>Lithospermeae</taxon>
        <taxon>Lithospermum</taxon>
    </lineage>
</organism>
<evidence type="ECO:0000313" key="1">
    <source>
        <dbReference type="EMBL" id="GAA0183425.1"/>
    </source>
</evidence>
<dbReference type="AlphaFoldDB" id="A0AAV3RSD8"/>
<accession>A0AAV3RSD8</accession>
<protein>
    <submittedName>
        <fullName evidence="1">Uncharacterized protein</fullName>
    </submittedName>
</protein>
<dbReference type="EMBL" id="BAABME010029268">
    <property type="protein sequence ID" value="GAA0183425.1"/>
    <property type="molecule type" value="Genomic_DNA"/>
</dbReference>
<dbReference type="Proteomes" id="UP001454036">
    <property type="component" value="Unassembled WGS sequence"/>
</dbReference>
<sequence>MVLGSRWNIQILESVVRVTSRSLSTANTPWASRATTEHHKRNSIPVSYVAGAKSILWHVAIGNEFSSLYWSDDHRKGLLSAAVGKKECMTCISYTSWIECRHILVYPSSVAGSSHGVDLVIKETLMENEKVSIGGCLTVFRPAH</sequence>